<gene>
    <name evidence="1" type="ORF">RMCFA_1322</name>
</gene>
<protein>
    <submittedName>
        <fullName evidence="1">Uncharacterized protein</fullName>
    </submittedName>
</protein>
<organism evidence="1 2">
    <name type="scientific">Mycolicibacterium fortuitum subsp. acetamidolyticum</name>
    <dbReference type="NCBI Taxonomy" id="144550"/>
    <lineage>
        <taxon>Bacteria</taxon>
        <taxon>Bacillati</taxon>
        <taxon>Actinomycetota</taxon>
        <taxon>Actinomycetes</taxon>
        <taxon>Mycobacteriales</taxon>
        <taxon>Mycobacteriaceae</taxon>
        <taxon>Mycolicibacterium</taxon>
    </lineage>
</organism>
<sequence>MSHIVNPEAVGNPDLTPIVQVDQDTADWLRDPANGGCTQCAGINWLHTATCPHTDVVERANAVQEGTTPGPWGTDGSTIASELVKVSPGVTQFKQSIAEMDDDSYLSEDENDDYDGVYPPYEQKVADARFIAASRALVPELVAEIVQLRERVKAMNLDNANISHSLQVARAQLKIEKRNEQAEAVSDE</sequence>
<dbReference type="AlphaFoldDB" id="A0A117IDK1"/>
<reference evidence="1 2" key="1">
    <citation type="journal article" date="2016" name="Genome Announc.">
        <title>Draft Genome Sequences of Five Rapidly Growing Mycobacterium Species, M. thermoresistibile, M. fortuitum subsp. acetamidolyticum, M. canariasense, M. brisbanense, and M. novocastrense.</title>
        <authorList>
            <person name="Katahira K."/>
            <person name="Ogura Y."/>
            <person name="Gotoh Y."/>
            <person name="Hayashi T."/>
        </authorList>
    </citation>
    <scope>NUCLEOTIDE SEQUENCE [LARGE SCALE GENOMIC DNA]</scope>
    <source>
        <strain evidence="1 2">JCM6368</strain>
    </source>
</reference>
<dbReference type="Proteomes" id="UP000069705">
    <property type="component" value="Unassembled WGS sequence"/>
</dbReference>
<name>A0A117IDK1_MYCFO</name>
<comment type="caution">
    <text evidence="1">The sequence shown here is derived from an EMBL/GenBank/DDBJ whole genome shotgun (WGS) entry which is preliminary data.</text>
</comment>
<proteinExistence type="predicted"/>
<evidence type="ECO:0000313" key="1">
    <source>
        <dbReference type="EMBL" id="GAT01208.1"/>
    </source>
</evidence>
<evidence type="ECO:0000313" key="2">
    <source>
        <dbReference type="Proteomes" id="UP000069705"/>
    </source>
</evidence>
<dbReference type="RefSeq" id="WP_061262816.1">
    <property type="nucleotide sequence ID" value="NZ_BCSZ01000012.1"/>
</dbReference>
<dbReference type="EMBL" id="BCSZ01000012">
    <property type="protein sequence ID" value="GAT01208.1"/>
    <property type="molecule type" value="Genomic_DNA"/>
</dbReference>
<accession>A0A117IDK1</accession>
<reference evidence="2" key="2">
    <citation type="submission" date="2016-02" db="EMBL/GenBank/DDBJ databases">
        <title>Draft genome sequence of five rapidly growing Mycobacterium species.</title>
        <authorList>
            <person name="Katahira K."/>
            <person name="Gotou Y."/>
            <person name="Iida K."/>
            <person name="Ogura Y."/>
            <person name="Hayashi T."/>
        </authorList>
    </citation>
    <scope>NUCLEOTIDE SEQUENCE [LARGE SCALE GENOMIC DNA]</scope>
    <source>
        <strain evidence="2">JCM6368</strain>
    </source>
</reference>